<feature type="region of interest" description="Disordered" evidence="1">
    <location>
        <begin position="175"/>
        <end position="194"/>
    </location>
</feature>
<evidence type="ECO:0000313" key="3">
    <source>
        <dbReference type="Proteomes" id="UP001141327"/>
    </source>
</evidence>
<name>A0ABQ8UDE1_9EUKA</name>
<accession>A0ABQ8UDE1</accession>
<feature type="region of interest" description="Disordered" evidence="1">
    <location>
        <begin position="379"/>
        <end position="404"/>
    </location>
</feature>
<proteinExistence type="predicted"/>
<evidence type="ECO:0000313" key="2">
    <source>
        <dbReference type="EMBL" id="KAJ4456093.1"/>
    </source>
</evidence>
<reference evidence="2" key="1">
    <citation type="journal article" date="2022" name="bioRxiv">
        <title>Genomics of Preaxostyla Flagellates Illuminates Evolutionary Transitions and the Path Towards Mitochondrial Loss.</title>
        <authorList>
            <person name="Novak L.V.F."/>
            <person name="Treitli S.C."/>
            <person name="Pyrih J."/>
            <person name="Halakuc P."/>
            <person name="Pipaliya S.V."/>
            <person name="Vacek V."/>
            <person name="Brzon O."/>
            <person name="Soukal P."/>
            <person name="Eme L."/>
            <person name="Dacks J.B."/>
            <person name="Karnkowska A."/>
            <person name="Elias M."/>
            <person name="Hampl V."/>
        </authorList>
    </citation>
    <scope>NUCLEOTIDE SEQUENCE</scope>
    <source>
        <strain evidence="2">RCP-MX</strain>
    </source>
</reference>
<dbReference type="EMBL" id="JAPMOS010000082">
    <property type="protein sequence ID" value="KAJ4456093.1"/>
    <property type="molecule type" value="Genomic_DNA"/>
</dbReference>
<sequence length="635" mass="69005">MALIPKIQIQIHRNQQPCFPFVHTTAPSTVGQTTTTRCGSSPPGKLSLRSRACELSFPTPILCRSSKFSPLPHSRHRPIPAEQLYNFADQRPVTSLLVSSTQTTPSVPHPPSSDRPPLYTVSPYDPHPRPASSTGRAGRPLSALSAGRARPASAAGQRVGWAPEEEGMEGIEVAVDEDGDSMAPPRTRRDGDGISLVSPSAAAFREVEASGESLLWASSSASRRQTHSFRSPIIDLEVRTSERLKDLGISGGGFSPVKLQVFREVGATIVQNVAYYGPLLARVIEAYEEAIRAGRGPDESVSRTAHHHGGTYTRKTNDSPTSIALRCSVYEQYDRLQYEHSVLRHERDELQQQSDHWHDVAKALEAQRDEAQRQVDGMGRVGIPVTPSSASPAAEADPDEARQREAEIADGVAPHLRPVPPGPPERIAELRSRIQYLEGQLGRSLRRDREIVLFLHQRGVSLPPNLPRDLIRQPPRAGRLLLASGAIKTHFGISLLVSVQPGCLPWRCRHRIQPEPVSRRPGGLPPGPVGGCRPAPPIPPTARPVSAAISRRKDTSRHTSVAAAGAAIEEQAVSIEGGGDDRHCGYEGEGADSDENGLRLELSEYDAGIEVQQVDTPVGRLRRPLAPQPLRPRAE</sequence>
<feature type="compositionally biased region" description="Low complexity" evidence="1">
    <location>
        <begin position="141"/>
        <end position="156"/>
    </location>
</feature>
<comment type="caution">
    <text evidence="2">The sequence shown here is derived from an EMBL/GenBank/DDBJ whole genome shotgun (WGS) entry which is preliminary data.</text>
</comment>
<organism evidence="2 3">
    <name type="scientific">Paratrimastix pyriformis</name>
    <dbReference type="NCBI Taxonomy" id="342808"/>
    <lineage>
        <taxon>Eukaryota</taxon>
        <taxon>Metamonada</taxon>
        <taxon>Preaxostyla</taxon>
        <taxon>Paratrimastigidae</taxon>
        <taxon>Paratrimastix</taxon>
    </lineage>
</organism>
<evidence type="ECO:0000256" key="1">
    <source>
        <dbReference type="SAM" id="MobiDB-lite"/>
    </source>
</evidence>
<gene>
    <name evidence="2" type="ORF">PAPYR_8779</name>
</gene>
<feature type="region of interest" description="Disordered" evidence="1">
    <location>
        <begin position="296"/>
        <end position="318"/>
    </location>
</feature>
<keyword evidence="3" id="KW-1185">Reference proteome</keyword>
<feature type="region of interest" description="Disordered" evidence="1">
    <location>
        <begin position="98"/>
        <end position="166"/>
    </location>
</feature>
<protein>
    <submittedName>
        <fullName evidence="2">Uncharacterized protein</fullName>
    </submittedName>
</protein>
<dbReference type="Proteomes" id="UP001141327">
    <property type="component" value="Unassembled WGS sequence"/>
</dbReference>